<dbReference type="AlphaFoldDB" id="A0A918NBT1"/>
<evidence type="ECO:0000313" key="1">
    <source>
        <dbReference type="EMBL" id="GGX56218.1"/>
    </source>
</evidence>
<gene>
    <name evidence="1" type="ORF">GCM10011309_01180</name>
</gene>
<protein>
    <submittedName>
        <fullName evidence="1">SAM-dependent methyltransferase</fullName>
    </submittedName>
</protein>
<dbReference type="PANTHER" id="PTHR20974">
    <property type="entry name" value="UPF0585 PROTEIN CG18661"/>
    <property type="match status" value="1"/>
</dbReference>
<name>A0A918NBT1_9PROT</name>
<dbReference type="InterPro" id="IPR029063">
    <property type="entry name" value="SAM-dependent_MTases_sf"/>
</dbReference>
<organism evidence="1 2">
    <name type="scientific">Litorimonas cladophorae</name>
    <dbReference type="NCBI Taxonomy" id="1220491"/>
    <lineage>
        <taxon>Bacteria</taxon>
        <taxon>Pseudomonadati</taxon>
        <taxon>Pseudomonadota</taxon>
        <taxon>Alphaproteobacteria</taxon>
        <taxon>Maricaulales</taxon>
        <taxon>Robiginitomaculaceae</taxon>
    </lineage>
</organism>
<dbReference type="Pfam" id="PF06080">
    <property type="entry name" value="DUF938"/>
    <property type="match status" value="1"/>
</dbReference>
<dbReference type="RefSeq" id="WP_189579878.1">
    <property type="nucleotide sequence ID" value="NZ_BMYV01000001.1"/>
</dbReference>
<accession>A0A918NBT1</accession>
<keyword evidence="2" id="KW-1185">Reference proteome</keyword>
<dbReference type="GO" id="GO:0008168">
    <property type="term" value="F:methyltransferase activity"/>
    <property type="evidence" value="ECO:0007669"/>
    <property type="project" value="UniProtKB-KW"/>
</dbReference>
<dbReference type="EMBL" id="BMYV01000001">
    <property type="protein sequence ID" value="GGX56218.1"/>
    <property type="molecule type" value="Genomic_DNA"/>
</dbReference>
<dbReference type="SUPFAM" id="SSF53335">
    <property type="entry name" value="S-adenosyl-L-methionine-dependent methyltransferases"/>
    <property type="match status" value="1"/>
</dbReference>
<dbReference type="Proteomes" id="UP000600865">
    <property type="component" value="Unassembled WGS sequence"/>
</dbReference>
<evidence type="ECO:0000313" key="2">
    <source>
        <dbReference type="Proteomes" id="UP000600865"/>
    </source>
</evidence>
<dbReference type="InterPro" id="IPR010342">
    <property type="entry name" value="DUF938"/>
</dbReference>
<dbReference type="GO" id="GO:0032259">
    <property type="term" value="P:methylation"/>
    <property type="evidence" value="ECO:0007669"/>
    <property type="project" value="UniProtKB-KW"/>
</dbReference>
<comment type="caution">
    <text evidence="1">The sequence shown here is derived from an EMBL/GenBank/DDBJ whole genome shotgun (WGS) entry which is preliminary data.</text>
</comment>
<dbReference type="PANTHER" id="PTHR20974:SF0">
    <property type="entry name" value="UPF0585 PROTEIN CG18661"/>
    <property type="match status" value="1"/>
</dbReference>
<reference evidence="1 2" key="1">
    <citation type="journal article" date="2014" name="Int. J. Syst. Evol. Microbiol.">
        <title>Complete genome sequence of Corynebacterium casei LMG S-19264T (=DSM 44701T), isolated from a smear-ripened cheese.</title>
        <authorList>
            <consortium name="US DOE Joint Genome Institute (JGI-PGF)"/>
            <person name="Walter F."/>
            <person name="Albersmeier A."/>
            <person name="Kalinowski J."/>
            <person name="Ruckert C."/>
        </authorList>
    </citation>
    <scope>NUCLEOTIDE SEQUENCE [LARGE SCALE GENOMIC DNA]</scope>
    <source>
        <strain evidence="1 2">KCTC 23968</strain>
    </source>
</reference>
<proteinExistence type="predicted"/>
<sequence>MTDHKSAPTPVALEARKASEGRLFSSSAGRNKADIAKALCDLIPQSASVLEIGSGTGEHGIETLSLRPDLRWQFSDPDPQSRDSQRAWIAHHSVVTDTEAQAAPMDIDATLPNWTKALPIRYDVLFASNMIHIAPVEALIGLAREAETALKADGKIILYGPFLFGDLSAPSNLKFDGVLKSKNHAWGVRELGFVKHIFAKHGFNHVELRGMPKNNHIIGLSRL</sequence>
<keyword evidence="1" id="KW-0808">Transferase</keyword>
<dbReference type="Gene3D" id="3.40.50.150">
    <property type="entry name" value="Vaccinia Virus protein VP39"/>
    <property type="match status" value="1"/>
</dbReference>
<keyword evidence="1" id="KW-0489">Methyltransferase</keyword>